<dbReference type="SUPFAM" id="SSF52091">
    <property type="entry name" value="SpoIIaa-like"/>
    <property type="match status" value="1"/>
</dbReference>
<dbReference type="RefSeq" id="WP_259448338.1">
    <property type="nucleotide sequence ID" value="NZ_CP119520.1"/>
</dbReference>
<evidence type="ECO:0000259" key="2">
    <source>
        <dbReference type="PROSITE" id="PS50801"/>
    </source>
</evidence>
<dbReference type="PROSITE" id="PS50801">
    <property type="entry name" value="STAS"/>
    <property type="match status" value="1"/>
</dbReference>
<gene>
    <name evidence="3" type="ORF">NX786_07530</name>
</gene>
<comment type="caution">
    <text evidence="3">The sequence shown here is derived from an EMBL/GenBank/DDBJ whole genome shotgun (WGS) entry which is preliminary data.</text>
</comment>
<proteinExistence type="predicted"/>
<name>A0ABT2BVN2_9BURK</name>
<feature type="region of interest" description="Disordered" evidence="1">
    <location>
        <begin position="77"/>
        <end position="111"/>
    </location>
</feature>
<evidence type="ECO:0000313" key="3">
    <source>
        <dbReference type="EMBL" id="MCS0629180.1"/>
    </source>
</evidence>
<evidence type="ECO:0000256" key="1">
    <source>
        <dbReference type="SAM" id="MobiDB-lite"/>
    </source>
</evidence>
<accession>A0ABT2BVN2</accession>
<feature type="compositionally biased region" description="Low complexity" evidence="1">
    <location>
        <begin position="77"/>
        <end position="86"/>
    </location>
</feature>
<dbReference type="EMBL" id="JANUHC010000002">
    <property type="protein sequence ID" value="MCS0629180.1"/>
    <property type="molecule type" value="Genomic_DNA"/>
</dbReference>
<keyword evidence="4" id="KW-1185">Reference proteome</keyword>
<organism evidence="3 4">
    <name type="scientific">Telluria mixta</name>
    <dbReference type="NCBI Taxonomy" id="34071"/>
    <lineage>
        <taxon>Bacteria</taxon>
        <taxon>Pseudomonadati</taxon>
        <taxon>Pseudomonadota</taxon>
        <taxon>Betaproteobacteria</taxon>
        <taxon>Burkholderiales</taxon>
        <taxon>Oxalobacteraceae</taxon>
        <taxon>Telluria group</taxon>
        <taxon>Telluria</taxon>
    </lineage>
</organism>
<dbReference type="InterPro" id="IPR036513">
    <property type="entry name" value="STAS_dom_sf"/>
</dbReference>
<protein>
    <recommendedName>
        <fullName evidence="2">STAS domain-containing protein</fullName>
    </recommendedName>
</protein>
<feature type="domain" description="STAS" evidence="2">
    <location>
        <begin position="372"/>
        <end position="433"/>
    </location>
</feature>
<dbReference type="InterPro" id="IPR002645">
    <property type="entry name" value="STAS_dom"/>
</dbReference>
<dbReference type="Gene3D" id="3.30.750.24">
    <property type="entry name" value="STAS domain"/>
    <property type="match status" value="1"/>
</dbReference>
<sequence length="433" mass="46192">MGLFDFLKKKGDAPLAGADVRSRADNPLAAGPVTRLALDTEAERERQREIARATAAKIDAIELEMTSAIFDDDAWAGTRRPPAAAGAPPPDQDTDLLPGPDEMPDAAATPSSAPVVEEAAILYANDQLDAAALLLRTSVRDQGGERLPWWMLFDLVQIMGLEHEFESIAIDYASQFETSPPTYRPVADTSHAPDRQFAGAIPTATLSGRLDDGPLARAQLARAAAPGPLVRFEFQAITAVTAPGCTLLLDALQALRKAGRELVLAGADHLVAVLRPMLAIGDRGAGEAPWLLLLELLLLTNREKDFEETAMDYCVTFEVSPPSFEAPRHAATSLAADPATAGDRFLLPAVIRGDSAPLLAAIAGHAALHPVLVLDGSRLARIDYTAANALAAHLHALAQDGREVVLRDLNHLVVALLRLLGVGDQVRLYAHKY</sequence>
<dbReference type="Proteomes" id="UP001165263">
    <property type="component" value="Unassembled WGS sequence"/>
</dbReference>
<reference evidence="3" key="1">
    <citation type="submission" date="2022-08" db="EMBL/GenBank/DDBJ databases">
        <title>Reclassification of Massilia species as members of the genera Telluria, Duganella, Pseudoduganella, Mokoshia gen. nov. and Zemynaea gen. nov. using orthogonal and non-orthogonal genome-based approaches.</title>
        <authorList>
            <person name="Bowman J.P."/>
        </authorList>
    </citation>
    <scope>NUCLEOTIDE SEQUENCE</scope>
    <source>
        <strain evidence="3">LMG 11547</strain>
    </source>
</reference>
<evidence type="ECO:0000313" key="4">
    <source>
        <dbReference type="Proteomes" id="UP001165263"/>
    </source>
</evidence>